<evidence type="ECO:0000313" key="13">
    <source>
        <dbReference type="EnsemblPlants" id="QL07p040571:mrna"/>
    </source>
</evidence>
<dbReference type="SMART" id="SM00220">
    <property type="entry name" value="S_TKc"/>
    <property type="match status" value="1"/>
</dbReference>
<protein>
    <recommendedName>
        <fullName evidence="2">non-specific serine/threonine protein kinase</fullName>
        <ecNumber evidence="2">2.7.11.1</ecNumber>
    </recommendedName>
</protein>
<keyword evidence="7 10" id="KW-0067">ATP-binding</keyword>
<dbReference type="FunCoup" id="A0A7N2R889">
    <property type="interactions" value="547"/>
</dbReference>
<dbReference type="InterPro" id="IPR051681">
    <property type="entry name" value="Ser/Thr_Kinases-Pseudokinases"/>
</dbReference>
<dbReference type="Pfam" id="PF13966">
    <property type="entry name" value="zf-RVT"/>
    <property type="match status" value="1"/>
</dbReference>
<dbReference type="SUPFAM" id="SSF56112">
    <property type="entry name" value="Protein kinase-like (PK-like)"/>
    <property type="match status" value="1"/>
</dbReference>
<accession>A0A7N2R889</accession>
<dbReference type="EMBL" id="LRBV02000007">
    <property type="status" value="NOT_ANNOTATED_CDS"/>
    <property type="molecule type" value="Genomic_DNA"/>
</dbReference>
<dbReference type="GO" id="GO:0006950">
    <property type="term" value="P:response to stress"/>
    <property type="evidence" value="ECO:0007669"/>
    <property type="project" value="UniProtKB-ARBA"/>
</dbReference>
<dbReference type="InParanoid" id="A0A7N2R889"/>
<dbReference type="Gene3D" id="3.30.200.20">
    <property type="entry name" value="Phosphorylase Kinase, domain 1"/>
    <property type="match status" value="1"/>
</dbReference>
<evidence type="ECO:0000313" key="14">
    <source>
        <dbReference type="Proteomes" id="UP000594261"/>
    </source>
</evidence>
<dbReference type="PANTHER" id="PTHR44329:SF281">
    <property type="entry name" value="SERINE_THREONINE-PROTEIN KINASE CTR1"/>
    <property type="match status" value="1"/>
</dbReference>
<evidence type="ECO:0000256" key="2">
    <source>
        <dbReference type="ARBA" id="ARBA00012513"/>
    </source>
</evidence>
<keyword evidence="5 10" id="KW-0547">Nucleotide-binding</keyword>
<dbReference type="InterPro" id="IPR026960">
    <property type="entry name" value="RVT-Znf"/>
</dbReference>
<dbReference type="GO" id="GO:0004674">
    <property type="term" value="F:protein serine/threonine kinase activity"/>
    <property type="evidence" value="ECO:0007669"/>
    <property type="project" value="UniProtKB-KW"/>
</dbReference>
<dbReference type="Pfam" id="PF14381">
    <property type="entry name" value="EDR1_CTR1_ARMC3_pept"/>
    <property type="match status" value="1"/>
</dbReference>
<dbReference type="PROSITE" id="PS00107">
    <property type="entry name" value="PROTEIN_KINASE_ATP"/>
    <property type="match status" value="1"/>
</dbReference>
<dbReference type="PANTHER" id="PTHR44329">
    <property type="entry name" value="SERINE/THREONINE-PROTEIN KINASE TNNI3K-RELATED"/>
    <property type="match status" value="1"/>
</dbReference>
<keyword evidence="14" id="KW-1185">Reference proteome</keyword>
<dbReference type="GO" id="GO:0005524">
    <property type="term" value="F:ATP binding"/>
    <property type="evidence" value="ECO:0007669"/>
    <property type="project" value="UniProtKB-UniRule"/>
</dbReference>
<evidence type="ECO:0000256" key="6">
    <source>
        <dbReference type="ARBA" id="ARBA00022777"/>
    </source>
</evidence>
<evidence type="ECO:0000259" key="12">
    <source>
        <dbReference type="PROSITE" id="PS50011"/>
    </source>
</evidence>
<evidence type="ECO:0000256" key="4">
    <source>
        <dbReference type="ARBA" id="ARBA00022679"/>
    </source>
</evidence>
<dbReference type="OMA" id="HELCPRW"/>
<dbReference type="InterPro" id="IPR000719">
    <property type="entry name" value="Prot_kinase_dom"/>
</dbReference>
<evidence type="ECO:0000256" key="9">
    <source>
        <dbReference type="ARBA" id="ARBA00048679"/>
    </source>
</evidence>
<comment type="similarity">
    <text evidence="1">Belongs to the protein kinase superfamily. TKL Ser/Thr protein kinase family. RAF subfamily.</text>
</comment>
<dbReference type="PROSITE" id="PS50011">
    <property type="entry name" value="PROTEIN_KINASE_DOM"/>
    <property type="match status" value="1"/>
</dbReference>
<keyword evidence="6" id="KW-0418">Kinase</keyword>
<dbReference type="PROSITE" id="PS00108">
    <property type="entry name" value="PROTEIN_KINASE_ST"/>
    <property type="match status" value="1"/>
</dbReference>
<dbReference type="AlphaFoldDB" id="A0A7N2R889"/>
<evidence type="ECO:0000256" key="8">
    <source>
        <dbReference type="ARBA" id="ARBA00047899"/>
    </source>
</evidence>
<evidence type="ECO:0000256" key="1">
    <source>
        <dbReference type="ARBA" id="ARBA00010507"/>
    </source>
</evidence>
<evidence type="ECO:0000256" key="7">
    <source>
        <dbReference type="ARBA" id="ARBA00022840"/>
    </source>
</evidence>
<dbReference type="FunFam" id="1.10.510.10:FF:000193">
    <property type="entry name" value="Serine/threonine-protein kinase CTR1"/>
    <property type="match status" value="1"/>
</dbReference>
<feature type="binding site" evidence="10">
    <location>
        <position position="720"/>
    </location>
    <ligand>
        <name>ATP</name>
        <dbReference type="ChEBI" id="CHEBI:30616"/>
    </ligand>
</feature>
<dbReference type="Gene3D" id="1.10.510.10">
    <property type="entry name" value="Transferase(Phosphotransferase) domain 1"/>
    <property type="match status" value="1"/>
</dbReference>
<keyword evidence="4" id="KW-0808">Transferase</keyword>
<evidence type="ECO:0000256" key="10">
    <source>
        <dbReference type="PROSITE-ProRule" id="PRU10141"/>
    </source>
</evidence>
<comment type="catalytic activity">
    <reaction evidence="9">
        <text>L-seryl-[protein] + ATP = O-phospho-L-seryl-[protein] + ADP + H(+)</text>
        <dbReference type="Rhea" id="RHEA:17989"/>
        <dbReference type="Rhea" id="RHEA-COMP:9863"/>
        <dbReference type="Rhea" id="RHEA-COMP:11604"/>
        <dbReference type="ChEBI" id="CHEBI:15378"/>
        <dbReference type="ChEBI" id="CHEBI:29999"/>
        <dbReference type="ChEBI" id="CHEBI:30616"/>
        <dbReference type="ChEBI" id="CHEBI:83421"/>
        <dbReference type="ChEBI" id="CHEBI:456216"/>
        <dbReference type="EC" id="2.7.11.1"/>
    </reaction>
</comment>
<dbReference type="CDD" id="cd13999">
    <property type="entry name" value="STKc_MAP3K-like"/>
    <property type="match status" value="1"/>
</dbReference>
<dbReference type="Pfam" id="PF07714">
    <property type="entry name" value="PK_Tyr_Ser-Thr"/>
    <property type="match status" value="1"/>
</dbReference>
<dbReference type="EnsemblPlants" id="QL07p040571:mrna">
    <property type="protein sequence ID" value="QL07p040571:mrna"/>
    <property type="gene ID" value="QL07p040571"/>
</dbReference>
<dbReference type="GO" id="GO:0010182">
    <property type="term" value="P:sugar mediated signaling pathway"/>
    <property type="evidence" value="ECO:0007669"/>
    <property type="project" value="UniProtKB-ARBA"/>
</dbReference>
<keyword evidence="3" id="KW-0723">Serine/threonine-protein kinase</keyword>
<proteinExistence type="inferred from homology"/>
<dbReference type="InterPro" id="IPR055164">
    <property type="entry name" value="EDR1/CTR1/ARMC3-like_pept-like"/>
</dbReference>
<evidence type="ECO:0000256" key="11">
    <source>
        <dbReference type="SAM" id="MobiDB-lite"/>
    </source>
</evidence>
<reference evidence="13" key="2">
    <citation type="submission" date="2021-01" db="UniProtKB">
        <authorList>
            <consortium name="EnsemblPlants"/>
        </authorList>
    </citation>
    <scope>IDENTIFICATION</scope>
</reference>
<organism evidence="13 14">
    <name type="scientific">Quercus lobata</name>
    <name type="common">Valley oak</name>
    <dbReference type="NCBI Taxonomy" id="97700"/>
    <lineage>
        <taxon>Eukaryota</taxon>
        <taxon>Viridiplantae</taxon>
        <taxon>Streptophyta</taxon>
        <taxon>Embryophyta</taxon>
        <taxon>Tracheophyta</taxon>
        <taxon>Spermatophyta</taxon>
        <taxon>Magnoliopsida</taxon>
        <taxon>eudicotyledons</taxon>
        <taxon>Gunneridae</taxon>
        <taxon>Pentapetalae</taxon>
        <taxon>rosids</taxon>
        <taxon>fabids</taxon>
        <taxon>Fagales</taxon>
        <taxon>Fagaceae</taxon>
        <taxon>Quercus</taxon>
    </lineage>
</organism>
<dbReference type="InterPro" id="IPR008271">
    <property type="entry name" value="Ser/Thr_kinase_AS"/>
</dbReference>
<feature type="region of interest" description="Disordered" evidence="11">
    <location>
        <begin position="25"/>
        <end position="45"/>
    </location>
</feature>
<evidence type="ECO:0000256" key="5">
    <source>
        <dbReference type="ARBA" id="ARBA00022741"/>
    </source>
</evidence>
<dbReference type="FunFam" id="3.30.200.20:FF:000060">
    <property type="entry name" value="Serine/threonine-protein kinase isoform 1"/>
    <property type="match status" value="1"/>
</dbReference>
<dbReference type="Proteomes" id="UP000594261">
    <property type="component" value="Chromosome 7"/>
</dbReference>
<reference evidence="13 14" key="1">
    <citation type="journal article" date="2016" name="G3 (Bethesda)">
        <title>First Draft Assembly and Annotation of the Genome of a California Endemic Oak Quercus lobata Nee (Fagaceae).</title>
        <authorList>
            <person name="Sork V.L."/>
            <person name="Fitz-Gibbon S.T."/>
            <person name="Puiu D."/>
            <person name="Crepeau M."/>
            <person name="Gugger P.F."/>
            <person name="Sherman R."/>
            <person name="Stevens K."/>
            <person name="Langley C.H."/>
            <person name="Pellegrini M."/>
            <person name="Salzberg S.L."/>
        </authorList>
    </citation>
    <scope>NUCLEOTIDE SEQUENCE [LARGE SCALE GENOMIC DNA]</scope>
    <source>
        <strain evidence="13 14">cv. SW786</strain>
    </source>
</reference>
<comment type="catalytic activity">
    <reaction evidence="8">
        <text>L-threonyl-[protein] + ATP = O-phospho-L-threonyl-[protein] + ADP + H(+)</text>
        <dbReference type="Rhea" id="RHEA:46608"/>
        <dbReference type="Rhea" id="RHEA-COMP:11060"/>
        <dbReference type="Rhea" id="RHEA-COMP:11605"/>
        <dbReference type="ChEBI" id="CHEBI:15378"/>
        <dbReference type="ChEBI" id="CHEBI:30013"/>
        <dbReference type="ChEBI" id="CHEBI:30616"/>
        <dbReference type="ChEBI" id="CHEBI:61977"/>
        <dbReference type="ChEBI" id="CHEBI:456216"/>
        <dbReference type="EC" id="2.7.11.1"/>
    </reaction>
</comment>
<feature type="domain" description="Protein kinase" evidence="12">
    <location>
        <begin position="693"/>
        <end position="951"/>
    </location>
</feature>
<feature type="region of interest" description="Disordered" evidence="11">
    <location>
        <begin position="593"/>
        <end position="637"/>
    </location>
</feature>
<dbReference type="InterPro" id="IPR011009">
    <property type="entry name" value="Kinase-like_dom_sf"/>
</dbReference>
<dbReference type="InterPro" id="IPR017441">
    <property type="entry name" value="Protein_kinase_ATP_BS"/>
</dbReference>
<feature type="compositionally biased region" description="Polar residues" evidence="11">
    <location>
        <begin position="622"/>
        <end position="636"/>
    </location>
</feature>
<evidence type="ECO:0000256" key="3">
    <source>
        <dbReference type="ARBA" id="ARBA00022527"/>
    </source>
</evidence>
<sequence>MEMPARRSNYTLLSQVPDDQYVTSSAGAPTSFYESSLSGESKNNNKLKAERPLDWDAVGDHRGNRIGNLYSSIGLQRQSSGSSFGESSLSGEYYGPTLSTSAANEIDGLGTYTHDDVFRIGEFRAKAVGNTGGGSFSRKSWAQQTEESYQLQLALALRLSSEATCADDPNFLDPVPDESASRSGSAETISHRYWDLNDWKLDLMLDFLHIVEFNTPSLESEDRMRQKLKRNGDFDIRSFYNELRGPFSVVFPWKGVWKVEAPQRVSLFVWTVAWDKILKGDNLRLIGCGALFLNHLGFHESYHEQFQIFSLVNGCLSYFDKVPDGFYLIHGMDPYVWTVCTDLQEYGRIPSIESLKSVDPTTDSAIEVVLIDRRGDPSLKELQNRVLGISGSCITTKEVVDQLAKLICNRMGGSASTGEDEFVPIWRECIDELRDCLGSVVVPIGSLSVGLCTHRAILFKVLADTIDLPCRIAKGCKYCTRDDASSCLVRFGLDREYLVDLIGNPGYLCEPDSMLNGPSSISISSPLRFPRLKPVEPTIDFRALAKQYFLDCQSLNLVFDDASTGIVVNEDPGFFMHTQQYERKYTDKNNNTLISSDNDENSHLPLHPKVSQPSAQDRDSEMFQSCNPSPNITHSTAIGKDTTRLKHIPPVGHMRVDTIKDSRFSEGAQLVSGKPSKELSIEVEEFDIPWSDLVLKERIGAGSFGTVHRGDWHGSEVAVKILMEQDFHAERYKEFLREVAIMKRLRHPNIVLFMGAVTQPPNLSIVTEYLSRGSLYRLLHKAGAREMLDERRRLNMAYDVAKGMNYLHKRNPPIVHRDLKSPNLLVDKKYTVKVCDFGLSRLKASTFLSSKSAAGTPEWMAPEVLRDEPSNEKSDVYSFGVILWELATLQQPWSNLNPAQVVAAVGFKGKRLEIPRDLNPHIASMIESCWANEPWKRPSFASIMESLRPLIKPSTPQPGRSDMTLLT</sequence>
<dbReference type="Gramene" id="QL07p040571:mrna">
    <property type="protein sequence ID" value="QL07p040571:mrna"/>
    <property type="gene ID" value="QL07p040571"/>
</dbReference>
<name>A0A7N2R889_QUELO</name>
<dbReference type="InterPro" id="IPR001245">
    <property type="entry name" value="Ser-Thr/Tyr_kinase_cat_dom"/>
</dbReference>
<dbReference type="EC" id="2.7.11.1" evidence="2"/>
<dbReference type="PRINTS" id="PR00109">
    <property type="entry name" value="TYRKINASE"/>
</dbReference>